<feature type="compositionally biased region" description="Basic and acidic residues" evidence="1">
    <location>
        <begin position="72"/>
        <end position="85"/>
    </location>
</feature>
<gene>
    <name evidence="2" type="ORF">KPH14_013080</name>
</gene>
<dbReference type="EMBL" id="JAIFRP010004635">
    <property type="protein sequence ID" value="KAK2574855.1"/>
    <property type="molecule type" value="Genomic_DNA"/>
</dbReference>
<evidence type="ECO:0000256" key="1">
    <source>
        <dbReference type="SAM" id="MobiDB-lite"/>
    </source>
</evidence>
<reference evidence="2" key="1">
    <citation type="submission" date="2021-08" db="EMBL/GenBank/DDBJ databases">
        <authorList>
            <person name="Misof B."/>
            <person name="Oliver O."/>
            <person name="Podsiadlowski L."/>
            <person name="Donath A."/>
            <person name="Peters R."/>
            <person name="Mayer C."/>
            <person name="Rust J."/>
            <person name="Gunkel S."/>
            <person name="Lesny P."/>
            <person name="Martin S."/>
            <person name="Oeyen J.P."/>
            <person name="Petersen M."/>
            <person name="Panagiotis P."/>
            <person name="Wilbrandt J."/>
            <person name="Tanja T."/>
        </authorList>
    </citation>
    <scope>NUCLEOTIDE SEQUENCE</scope>
    <source>
        <strain evidence="2">GBR_01_08_01A</strain>
        <tissue evidence="2">Thorax + abdomen</tissue>
    </source>
</reference>
<name>A0AAD9R8L2_9HYME</name>
<sequence>MPKKKIDFLKRVYIEPTNGSLFASYISTIYMHNKQQHGLNTKHAAATSKQTTAEDGTDENGGAENGDENNDGNERPSSRRRPTQSERPFDAKIFLEISASCDKREIFELMISLSKKRHAGPDCDCETCRTLRGFANAWKYYDCTQRWWLRGEYNRKFYTKICATLEDSVTKDKTRIIFTSYKNEFTVRENFISNFLNYYAFYENNEQPLTIGQCSGKMRQIVSIILIFAHINWLLIARAMKNGVPFNSISLNQQSLYKSLDNTLYAIFSENSINRIRKETEQRTLTANSPYVNRGLGAVPNCGINAFSTSVRHTIFYDDERDVVDESTG</sequence>
<dbReference type="Proteomes" id="UP001258017">
    <property type="component" value="Unassembled WGS sequence"/>
</dbReference>
<comment type="caution">
    <text evidence="2">The sequence shown here is derived from an EMBL/GenBank/DDBJ whole genome shotgun (WGS) entry which is preliminary data.</text>
</comment>
<feature type="region of interest" description="Disordered" evidence="1">
    <location>
        <begin position="40"/>
        <end position="85"/>
    </location>
</feature>
<evidence type="ECO:0000313" key="2">
    <source>
        <dbReference type="EMBL" id="KAK2574855.1"/>
    </source>
</evidence>
<accession>A0AAD9R8L2</accession>
<dbReference type="AlphaFoldDB" id="A0AAD9R8L2"/>
<evidence type="ECO:0000313" key="3">
    <source>
        <dbReference type="Proteomes" id="UP001258017"/>
    </source>
</evidence>
<protein>
    <submittedName>
        <fullName evidence="2">Uncharacterized protein</fullName>
    </submittedName>
</protein>
<keyword evidence="3" id="KW-1185">Reference proteome</keyword>
<organism evidence="2 3">
    <name type="scientific">Odynerus spinipes</name>
    <dbReference type="NCBI Taxonomy" id="1348599"/>
    <lineage>
        <taxon>Eukaryota</taxon>
        <taxon>Metazoa</taxon>
        <taxon>Ecdysozoa</taxon>
        <taxon>Arthropoda</taxon>
        <taxon>Hexapoda</taxon>
        <taxon>Insecta</taxon>
        <taxon>Pterygota</taxon>
        <taxon>Neoptera</taxon>
        <taxon>Endopterygota</taxon>
        <taxon>Hymenoptera</taxon>
        <taxon>Apocrita</taxon>
        <taxon>Aculeata</taxon>
        <taxon>Vespoidea</taxon>
        <taxon>Vespidae</taxon>
        <taxon>Eumeninae</taxon>
        <taxon>Odynerus</taxon>
    </lineage>
</organism>
<reference evidence="2" key="2">
    <citation type="journal article" date="2023" name="Commun. Biol.">
        <title>Intrasexual cuticular hydrocarbon dimorphism in a wasp sheds light on hydrocarbon biosynthesis genes in Hymenoptera.</title>
        <authorList>
            <person name="Moris V.C."/>
            <person name="Podsiadlowski L."/>
            <person name="Martin S."/>
            <person name="Oeyen J.P."/>
            <person name="Donath A."/>
            <person name="Petersen M."/>
            <person name="Wilbrandt J."/>
            <person name="Misof B."/>
            <person name="Liedtke D."/>
            <person name="Thamm M."/>
            <person name="Scheiner R."/>
            <person name="Schmitt T."/>
            <person name="Niehuis O."/>
        </authorList>
    </citation>
    <scope>NUCLEOTIDE SEQUENCE</scope>
    <source>
        <strain evidence="2">GBR_01_08_01A</strain>
    </source>
</reference>
<proteinExistence type="predicted"/>